<evidence type="ECO:0000256" key="4">
    <source>
        <dbReference type="SAM" id="Coils"/>
    </source>
</evidence>
<name>A0A3P1BSN7_9BACT</name>
<dbReference type="GO" id="GO:0034480">
    <property type="term" value="F:phosphatidylcholine phospholipase C activity"/>
    <property type="evidence" value="ECO:0007669"/>
    <property type="project" value="UniProtKB-EC"/>
</dbReference>
<feature type="coiled-coil region" evidence="4">
    <location>
        <begin position="278"/>
        <end position="305"/>
    </location>
</feature>
<dbReference type="InterPro" id="IPR006311">
    <property type="entry name" value="TAT_signal"/>
</dbReference>
<evidence type="ECO:0000313" key="7">
    <source>
        <dbReference type="Proteomes" id="UP000271925"/>
    </source>
</evidence>
<dbReference type="InterPro" id="IPR007312">
    <property type="entry name" value="Phosphoesterase"/>
</dbReference>
<dbReference type="Pfam" id="PF04185">
    <property type="entry name" value="Phosphoesterase"/>
    <property type="match status" value="2"/>
</dbReference>
<dbReference type="PANTHER" id="PTHR31956:SF1">
    <property type="entry name" value="NON-SPECIFIC PHOSPHOLIPASE C1"/>
    <property type="match status" value="1"/>
</dbReference>
<dbReference type="OrthoDB" id="980947at2"/>
<feature type="domain" description="Bacterial phospholipase C C-terminal" evidence="5">
    <location>
        <begin position="633"/>
        <end position="731"/>
    </location>
</feature>
<dbReference type="Pfam" id="PF05506">
    <property type="entry name" value="PLipase_C_C"/>
    <property type="match status" value="2"/>
</dbReference>
<dbReference type="EC" id="3.1.4.3" evidence="2"/>
<evidence type="ECO:0000256" key="3">
    <source>
        <dbReference type="ARBA" id="ARBA00022801"/>
    </source>
</evidence>
<evidence type="ECO:0000256" key="1">
    <source>
        <dbReference type="ARBA" id="ARBA00009717"/>
    </source>
</evidence>
<dbReference type="Gene3D" id="3.40.720.10">
    <property type="entry name" value="Alkaline Phosphatase, subunit A"/>
    <property type="match status" value="2"/>
</dbReference>
<keyword evidence="4" id="KW-0175">Coiled coil</keyword>
<protein>
    <recommendedName>
        <fullName evidence="2">phospholipase C</fullName>
        <ecNumber evidence="2">3.1.4.3</ecNumber>
    </recommendedName>
</protein>
<dbReference type="InterPro" id="IPR017767">
    <property type="entry name" value="PC-PLC"/>
</dbReference>
<keyword evidence="3" id="KW-0378">Hydrolase</keyword>
<feature type="domain" description="Bacterial phospholipase C C-terminal" evidence="5">
    <location>
        <begin position="742"/>
        <end position="822"/>
    </location>
</feature>
<dbReference type="AlphaFoldDB" id="A0A3P1BSN7"/>
<dbReference type="Proteomes" id="UP000271925">
    <property type="component" value="Unassembled WGS sequence"/>
</dbReference>
<sequence>MDSRREFLKKAALLSGGMGFAGLLPESIQKAMAINPAPNSTYLDAEHVVILMQENRSFDHTYGKLQGVRGFNDPRAITLPNKNKVWLQTDPKGDTYAPFHLNIKDTKATWMHDLPHSRESQVDAYNGGKYDQWLASKRSGHKEYADMPLTLGHYDREDLPFYYALADAFTVCDQSFCSSMTPTHPNRYYLWSGTIREQPTMDSLAVVRNSYFSYNKPVKWKSFPERLEEAGVSWAFYQNEVSAVMQFNSPVGSWLGNFGCNPLERFAQYNVKFSQQYRHFIQLEIEKLKKQLPESEQQLAAATGDEKDKLAKLQEGKRAMLEKYEAELIQYNAGNFDKLSDTGKGIHNRAFVTNRNNPDYLKLSSISYPNGDVEQKVSVPKSDIFYQFRKDVNEGKLPTVSYLASPQNFSDHPSAPWYGAWFVSEVLDILTKNPEVWKKTIFILCYDENDGYYDHIPPFSIPNPLKENTGKVSAGIDVKAEYVTLEQDLSQVPKANAREGAIGLGFRVPLVVASPWSRGGKVNSQVFDHTSIIQFLEEFTSHKAKKPVRETNITEWRRTICGNISTVFQPYDPTAYQKPKPVDRDEIVTTIHKAQFKAAPANFKALNANEVTQINRNPAASSNLPKQEPGTRPSCPIPYELYVEGELAEDRRTFTISLNAANKVFGKKAAGSPFLVYAMNPYQHDPLNVRNYAVRAGDTLSDTWNLADFEGGKYHLRVYGPNGFFREFAGDGKDTPIHSVCTYVLDKTGKPTGDVQLEIHNRENTAQTIQITDNAYQRKPIELKVAANAKVRTTVPVSQNQGWYDFNLKVGKTETVKRFAGHVETGKESITDPYMGKS</sequence>
<dbReference type="InterPro" id="IPR008475">
    <property type="entry name" value="PLipase_C_C"/>
</dbReference>
<dbReference type="InterPro" id="IPR017850">
    <property type="entry name" value="Alkaline_phosphatase_core_sf"/>
</dbReference>
<evidence type="ECO:0000256" key="2">
    <source>
        <dbReference type="ARBA" id="ARBA00012018"/>
    </source>
</evidence>
<proteinExistence type="inferred from homology"/>
<reference evidence="6 7" key="1">
    <citation type="submission" date="2018-11" db="EMBL/GenBank/DDBJ databases">
        <authorList>
            <person name="Zhou Z."/>
            <person name="Wang G."/>
        </authorList>
    </citation>
    <scope>NUCLEOTIDE SEQUENCE [LARGE SCALE GENOMIC DNA]</scope>
    <source>
        <strain evidence="6 7">KCTC52004</strain>
    </source>
</reference>
<dbReference type="RefSeq" id="WP_124874155.1">
    <property type="nucleotide sequence ID" value="NZ_RQJO01000008.1"/>
</dbReference>
<keyword evidence="7" id="KW-1185">Reference proteome</keyword>
<evidence type="ECO:0000313" key="6">
    <source>
        <dbReference type="EMBL" id="RRB03933.1"/>
    </source>
</evidence>
<organism evidence="6 7">
    <name type="scientific">Larkinella rosea</name>
    <dbReference type="NCBI Taxonomy" id="2025312"/>
    <lineage>
        <taxon>Bacteria</taxon>
        <taxon>Pseudomonadati</taxon>
        <taxon>Bacteroidota</taxon>
        <taxon>Cytophagia</taxon>
        <taxon>Cytophagales</taxon>
        <taxon>Spirosomataceae</taxon>
        <taxon>Larkinella</taxon>
    </lineage>
</organism>
<accession>A0A3P1BSN7</accession>
<dbReference type="GO" id="GO:0016042">
    <property type="term" value="P:lipid catabolic process"/>
    <property type="evidence" value="ECO:0007669"/>
    <property type="project" value="InterPro"/>
</dbReference>
<gene>
    <name evidence="6" type="ORF">EHT25_10390</name>
</gene>
<dbReference type="PROSITE" id="PS51318">
    <property type="entry name" value="TAT"/>
    <property type="match status" value="1"/>
</dbReference>
<comment type="similarity">
    <text evidence="1">Belongs to the bacterial phospholipase C family.</text>
</comment>
<dbReference type="PANTHER" id="PTHR31956">
    <property type="entry name" value="NON-SPECIFIC PHOSPHOLIPASE C4-RELATED"/>
    <property type="match status" value="1"/>
</dbReference>
<evidence type="ECO:0000259" key="5">
    <source>
        <dbReference type="Pfam" id="PF05506"/>
    </source>
</evidence>
<dbReference type="EMBL" id="RQJO01000008">
    <property type="protein sequence ID" value="RRB03933.1"/>
    <property type="molecule type" value="Genomic_DNA"/>
</dbReference>
<comment type="caution">
    <text evidence="6">The sequence shown here is derived from an EMBL/GenBank/DDBJ whole genome shotgun (WGS) entry which is preliminary data.</text>
</comment>
<dbReference type="NCBIfam" id="TIGR03396">
    <property type="entry name" value="PC_PLC"/>
    <property type="match status" value="1"/>
</dbReference>